<dbReference type="AlphaFoldDB" id="A0A7J7DZI1"/>
<keyword evidence="6" id="KW-0862">Zinc</keyword>
<evidence type="ECO:0000256" key="2">
    <source>
        <dbReference type="ARBA" id="ARBA00005947"/>
    </source>
</evidence>
<reference evidence="9 10" key="1">
    <citation type="journal article" date="2020" name="Nat. Commun.">
        <title>Genome of Tripterygium wilfordii and identification of cytochrome P450 involved in triptolide biosynthesis.</title>
        <authorList>
            <person name="Tu L."/>
            <person name="Su P."/>
            <person name="Zhang Z."/>
            <person name="Gao L."/>
            <person name="Wang J."/>
            <person name="Hu T."/>
            <person name="Zhou J."/>
            <person name="Zhang Y."/>
            <person name="Zhao Y."/>
            <person name="Liu Y."/>
            <person name="Song Y."/>
            <person name="Tong Y."/>
            <person name="Lu Y."/>
            <person name="Yang J."/>
            <person name="Xu C."/>
            <person name="Jia M."/>
            <person name="Peters R.J."/>
            <person name="Huang L."/>
            <person name="Gao W."/>
        </authorList>
    </citation>
    <scope>NUCLEOTIDE SEQUENCE [LARGE SCALE GENOMIC DNA]</scope>
    <source>
        <strain evidence="10">cv. XIE 37</strain>
        <tissue evidence="9">Leaf</tissue>
    </source>
</reference>
<evidence type="ECO:0000256" key="4">
    <source>
        <dbReference type="ARBA" id="ARBA00022723"/>
    </source>
</evidence>
<dbReference type="SUPFAM" id="SSF52768">
    <property type="entry name" value="Arginase/deacetylase"/>
    <property type="match status" value="1"/>
</dbReference>
<keyword evidence="7" id="KW-0156">Chromatin regulator</keyword>
<dbReference type="EMBL" id="JAAARO010000002">
    <property type="protein sequence ID" value="KAF5751689.1"/>
    <property type="molecule type" value="Genomic_DNA"/>
</dbReference>
<keyword evidence="4" id="KW-0479">Metal-binding</keyword>
<organism evidence="9 10">
    <name type="scientific">Tripterygium wilfordii</name>
    <name type="common">Thunder God vine</name>
    <dbReference type="NCBI Taxonomy" id="458696"/>
    <lineage>
        <taxon>Eukaryota</taxon>
        <taxon>Viridiplantae</taxon>
        <taxon>Streptophyta</taxon>
        <taxon>Embryophyta</taxon>
        <taxon>Tracheophyta</taxon>
        <taxon>Spermatophyta</taxon>
        <taxon>Magnoliopsida</taxon>
        <taxon>eudicotyledons</taxon>
        <taxon>Gunneridae</taxon>
        <taxon>Pentapetalae</taxon>
        <taxon>rosids</taxon>
        <taxon>fabids</taxon>
        <taxon>Celastrales</taxon>
        <taxon>Celastraceae</taxon>
        <taxon>Tripterygium</taxon>
    </lineage>
</organism>
<dbReference type="InterPro" id="IPR037138">
    <property type="entry name" value="His_deacetylse_dom_sf"/>
</dbReference>
<dbReference type="GO" id="GO:0004407">
    <property type="term" value="F:histone deacetylase activity"/>
    <property type="evidence" value="ECO:0007669"/>
    <property type="project" value="TreeGrafter"/>
</dbReference>
<evidence type="ECO:0000313" key="9">
    <source>
        <dbReference type="EMBL" id="KAF5751689.1"/>
    </source>
</evidence>
<evidence type="ECO:0000256" key="3">
    <source>
        <dbReference type="ARBA" id="ARBA00022491"/>
    </source>
</evidence>
<keyword evidence="3" id="KW-0678">Repressor</keyword>
<dbReference type="PANTHER" id="PTHR10625">
    <property type="entry name" value="HISTONE DEACETYLASE HDAC1-RELATED"/>
    <property type="match status" value="1"/>
</dbReference>
<name>A0A7J7DZI1_TRIWF</name>
<gene>
    <name evidence="9" type="ORF">HS088_TW02G00706</name>
</gene>
<keyword evidence="5" id="KW-0378">Hydrolase</keyword>
<evidence type="ECO:0000256" key="6">
    <source>
        <dbReference type="ARBA" id="ARBA00022833"/>
    </source>
</evidence>
<keyword evidence="10" id="KW-1185">Reference proteome</keyword>
<proteinExistence type="inferred from homology"/>
<evidence type="ECO:0000256" key="1">
    <source>
        <dbReference type="ARBA" id="ARBA00001947"/>
    </source>
</evidence>
<accession>A0A7J7DZI1</accession>
<dbReference type="Proteomes" id="UP000593562">
    <property type="component" value="Unassembled WGS sequence"/>
</dbReference>
<dbReference type="GO" id="GO:0046872">
    <property type="term" value="F:metal ion binding"/>
    <property type="evidence" value="ECO:0007669"/>
    <property type="project" value="UniProtKB-KW"/>
</dbReference>
<sequence>MKHILDGDGKIAYALVRPSGHHAQPTQVVGYCFLNNAGLAVQLALDSGCQKAVAIDIDVQYYGNGTA</sequence>
<dbReference type="Gene3D" id="3.40.800.20">
    <property type="entry name" value="Histone deacetylase domain"/>
    <property type="match status" value="1"/>
</dbReference>
<comment type="similarity">
    <text evidence="2">Belongs to the histone deacetylase family.</text>
</comment>
<comment type="caution">
    <text evidence="9">The sequence shown here is derived from an EMBL/GenBank/DDBJ whole genome shotgun (WGS) entry which is preliminary data.</text>
</comment>
<comment type="cofactor">
    <cofactor evidence="1">
        <name>Zn(2+)</name>
        <dbReference type="ChEBI" id="CHEBI:29105"/>
    </cofactor>
</comment>
<dbReference type="Pfam" id="PF00850">
    <property type="entry name" value="Hist_deacetyl"/>
    <property type="match status" value="1"/>
</dbReference>
<dbReference type="GO" id="GO:0040029">
    <property type="term" value="P:epigenetic regulation of gene expression"/>
    <property type="evidence" value="ECO:0007669"/>
    <property type="project" value="TreeGrafter"/>
</dbReference>
<evidence type="ECO:0000256" key="7">
    <source>
        <dbReference type="ARBA" id="ARBA00022853"/>
    </source>
</evidence>
<feature type="domain" description="Histone deacetylase" evidence="8">
    <location>
        <begin position="2"/>
        <end position="66"/>
    </location>
</feature>
<protein>
    <submittedName>
        <fullName evidence="9">Histone deacetylase 8 isoform 3</fullName>
    </submittedName>
</protein>
<dbReference type="PANTHER" id="PTHR10625:SF17">
    <property type="entry name" value="HISTONE DEACETYLASE 8"/>
    <property type="match status" value="1"/>
</dbReference>
<dbReference type="InterPro" id="IPR023696">
    <property type="entry name" value="Ureohydrolase_dom_sf"/>
</dbReference>
<evidence type="ECO:0000259" key="8">
    <source>
        <dbReference type="Pfam" id="PF00850"/>
    </source>
</evidence>
<evidence type="ECO:0000256" key="5">
    <source>
        <dbReference type="ARBA" id="ARBA00022801"/>
    </source>
</evidence>
<dbReference type="GO" id="GO:0016787">
    <property type="term" value="F:hydrolase activity"/>
    <property type="evidence" value="ECO:0007669"/>
    <property type="project" value="UniProtKB-KW"/>
</dbReference>
<evidence type="ECO:0000313" key="10">
    <source>
        <dbReference type="Proteomes" id="UP000593562"/>
    </source>
</evidence>
<dbReference type="InterPro" id="IPR023801">
    <property type="entry name" value="His_deacetylse_dom"/>
</dbReference>
<dbReference type="InParanoid" id="A0A7J7DZI1"/>